<evidence type="ECO:0000256" key="1">
    <source>
        <dbReference type="SAM" id="MobiDB-lite"/>
    </source>
</evidence>
<dbReference type="HOGENOM" id="CLU_1743418_0_0_1"/>
<organism evidence="3">
    <name type="scientific">Oryza meridionalis</name>
    <dbReference type="NCBI Taxonomy" id="40149"/>
    <lineage>
        <taxon>Eukaryota</taxon>
        <taxon>Viridiplantae</taxon>
        <taxon>Streptophyta</taxon>
        <taxon>Embryophyta</taxon>
        <taxon>Tracheophyta</taxon>
        <taxon>Spermatophyta</taxon>
        <taxon>Magnoliopsida</taxon>
        <taxon>Liliopsida</taxon>
        <taxon>Poales</taxon>
        <taxon>Poaceae</taxon>
        <taxon>BOP clade</taxon>
        <taxon>Oryzoideae</taxon>
        <taxon>Oryzeae</taxon>
        <taxon>Oryzinae</taxon>
        <taxon>Oryza</taxon>
    </lineage>
</organism>
<sequence length="150" mass="16044">MASPPVSSTTPPLLPLPVLPSPLQPSLAPPLRISRAEGDERGGDMASPLVSSTTPPLLPLPILPSPLQLSLAPPLRISRAEGDESGGDMASVERLASLHRQAVHADLFERPARRILEDTGKALDKATTLLDRCRGHNLIRLLLQEDLQPV</sequence>
<protein>
    <recommendedName>
        <fullName evidence="2">DUF7792 domain-containing protein</fullName>
    </recommendedName>
</protein>
<dbReference type="Proteomes" id="UP000008021">
    <property type="component" value="Chromosome 11"/>
</dbReference>
<evidence type="ECO:0000313" key="4">
    <source>
        <dbReference type="Proteomes" id="UP000008021"/>
    </source>
</evidence>
<name>A0A0E0F6G8_9ORYZ</name>
<feature type="compositionally biased region" description="Low complexity" evidence="1">
    <location>
        <begin position="1"/>
        <end position="11"/>
    </location>
</feature>
<reference evidence="3" key="1">
    <citation type="submission" date="2015-04" db="UniProtKB">
        <authorList>
            <consortium name="EnsemblPlants"/>
        </authorList>
    </citation>
    <scope>IDENTIFICATION</scope>
</reference>
<feature type="region of interest" description="Disordered" evidence="1">
    <location>
        <begin position="1"/>
        <end position="57"/>
    </location>
</feature>
<accession>A0A0E0F6G8</accession>
<dbReference type="STRING" id="40149.A0A0E0F6G8"/>
<feature type="compositionally biased region" description="Pro residues" evidence="1">
    <location>
        <begin position="12"/>
        <end position="23"/>
    </location>
</feature>
<dbReference type="Pfam" id="PF25055">
    <property type="entry name" value="DUF7792"/>
    <property type="match status" value="1"/>
</dbReference>
<dbReference type="Gramene" id="OMERI11G13160.1">
    <property type="protein sequence ID" value="OMERI11G13160.1"/>
    <property type="gene ID" value="OMERI11G13160"/>
</dbReference>
<proteinExistence type="predicted"/>
<evidence type="ECO:0000313" key="3">
    <source>
        <dbReference type="EnsemblPlants" id="OMERI11G13160.1"/>
    </source>
</evidence>
<dbReference type="EnsemblPlants" id="OMERI11G13160.1">
    <property type="protein sequence ID" value="OMERI11G13160.1"/>
    <property type="gene ID" value="OMERI11G13160"/>
</dbReference>
<keyword evidence="4" id="KW-1185">Reference proteome</keyword>
<feature type="domain" description="DUF7792" evidence="2">
    <location>
        <begin position="91"/>
        <end position="142"/>
    </location>
</feature>
<feature type="compositionally biased region" description="Basic and acidic residues" evidence="1">
    <location>
        <begin position="34"/>
        <end position="43"/>
    </location>
</feature>
<dbReference type="InterPro" id="IPR056694">
    <property type="entry name" value="DUF7792"/>
</dbReference>
<evidence type="ECO:0000259" key="2">
    <source>
        <dbReference type="Pfam" id="PF25055"/>
    </source>
</evidence>
<dbReference type="AlphaFoldDB" id="A0A0E0F6G8"/>
<reference evidence="3" key="2">
    <citation type="submission" date="2018-05" db="EMBL/GenBank/DDBJ databases">
        <title>OmerRS3 (Oryza meridionalis Reference Sequence Version 3).</title>
        <authorList>
            <person name="Zhang J."/>
            <person name="Kudrna D."/>
            <person name="Lee S."/>
            <person name="Talag J."/>
            <person name="Welchert J."/>
            <person name="Wing R.A."/>
        </authorList>
    </citation>
    <scope>NUCLEOTIDE SEQUENCE [LARGE SCALE GENOMIC DNA]</scope>
    <source>
        <strain evidence="3">cv. OR44</strain>
    </source>
</reference>